<gene>
    <name evidence="1" type="ORF">UFOPK4098_01324</name>
</gene>
<sequence>MESASCEEGEWWEGFFLMVLLLSHEVSRTAVLPADTVRMVKFTKSLACVAIAATSIVCMEHAAVAKPIIGSACTTLGSSQKSSGLTCSPSPLDATQKIWIPTWGADCTKRLQKFWNMQCDYIYATRAREVSSVLEWDVVSIPRIGKLPKGTPLEIAQQFAVDVGALWNLSNGKNFVTEGKPYIGGCDGWACSGYHPRIYATVWKKYARAKVMVRVAVAKGAYIAGKFTSTIPNFATCYSLKIQGTWYRALLDYGQYQRGGEAYAAVLGACK</sequence>
<dbReference type="AlphaFoldDB" id="A0A6J7RI29"/>
<evidence type="ECO:0000313" key="1">
    <source>
        <dbReference type="EMBL" id="CAB5028439.1"/>
    </source>
</evidence>
<protein>
    <submittedName>
        <fullName evidence="1">Unannotated protein</fullName>
    </submittedName>
</protein>
<dbReference type="EMBL" id="CAFBPN010000098">
    <property type="protein sequence ID" value="CAB5028439.1"/>
    <property type="molecule type" value="Genomic_DNA"/>
</dbReference>
<proteinExistence type="predicted"/>
<name>A0A6J7RI29_9ZZZZ</name>
<reference evidence="1" key="1">
    <citation type="submission" date="2020-05" db="EMBL/GenBank/DDBJ databases">
        <authorList>
            <person name="Chiriac C."/>
            <person name="Salcher M."/>
            <person name="Ghai R."/>
            <person name="Kavagutti S V."/>
        </authorList>
    </citation>
    <scope>NUCLEOTIDE SEQUENCE</scope>
</reference>
<organism evidence="1">
    <name type="scientific">freshwater metagenome</name>
    <dbReference type="NCBI Taxonomy" id="449393"/>
    <lineage>
        <taxon>unclassified sequences</taxon>
        <taxon>metagenomes</taxon>
        <taxon>ecological metagenomes</taxon>
    </lineage>
</organism>
<accession>A0A6J7RI29</accession>